<evidence type="ECO:0000256" key="4">
    <source>
        <dbReference type="ARBA" id="ARBA00022989"/>
    </source>
</evidence>
<dbReference type="InterPro" id="IPR051211">
    <property type="entry name" value="PG_lysyltransferase"/>
</dbReference>
<dbReference type="OrthoDB" id="145485at2"/>
<keyword evidence="4 6" id="KW-1133">Transmembrane helix</keyword>
<feature type="transmembrane region" description="Helical" evidence="6">
    <location>
        <begin position="7"/>
        <end position="27"/>
    </location>
</feature>
<proteinExistence type="predicted"/>
<dbReference type="PANTHER" id="PTHR34697:SF2">
    <property type="entry name" value="PHOSPHATIDYLGLYCEROL LYSYLTRANSFERASE"/>
    <property type="match status" value="1"/>
</dbReference>
<dbReference type="EC" id="2.3.2.3" evidence="8"/>
<evidence type="ECO:0000313" key="8">
    <source>
        <dbReference type="EMBL" id="OPJ61236.1"/>
    </source>
</evidence>
<feature type="transmembrane region" description="Helical" evidence="6">
    <location>
        <begin position="39"/>
        <end position="58"/>
    </location>
</feature>
<dbReference type="GO" id="GO:0050071">
    <property type="term" value="F:phosphatidylglycerol lysyltransferase activity"/>
    <property type="evidence" value="ECO:0007669"/>
    <property type="project" value="UniProtKB-EC"/>
</dbReference>
<feature type="transmembrane region" description="Helical" evidence="6">
    <location>
        <begin position="65"/>
        <end position="81"/>
    </location>
</feature>
<keyword evidence="2" id="KW-1003">Cell membrane</keyword>
<keyword evidence="5 6" id="KW-0472">Membrane</keyword>
<dbReference type="AlphaFoldDB" id="A0A1V4IMV6"/>
<evidence type="ECO:0000313" key="9">
    <source>
        <dbReference type="Proteomes" id="UP000191056"/>
    </source>
</evidence>
<feature type="transmembrane region" description="Helical" evidence="6">
    <location>
        <begin position="118"/>
        <end position="138"/>
    </location>
</feature>
<reference evidence="8 9" key="1">
    <citation type="submission" date="2017-03" db="EMBL/GenBank/DDBJ databases">
        <title>Genome sequence of Clostridium chromiireducens DSM 23318.</title>
        <authorList>
            <person name="Poehlein A."/>
            <person name="Daniel R."/>
        </authorList>
    </citation>
    <scope>NUCLEOTIDE SEQUENCE [LARGE SCALE GENOMIC DNA]</scope>
    <source>
        <strain evidence="8 9">DSM 23318</strain>
    </source>
</reference>
<evidence type="ECO:0000256" key="3">
    <source>
        <dbReference type="ARBA" id="ARBA00022692"/>
    </source>
</evidence>
<dbReference type="GO" id="GO:0005886">
    <property type="term" value="C:plasma membrane"/>
    <property type="evidence" value="ECO:0007669"/>
    <property type="project" value="UniProtKB-SubCell"/>
</dbReference>
<keyword evidence="8" id="KW-0808">Transferase</keyword>
<gene>
    <name evidence="8" type="primary">mprF</name>
    <name evidence="8" type="ORF">CLCHR_25610</name>
</gene>
<name>A0A1V4IMV6_9CLOT</name>
<dbReference type="Pfam" id="PF09924">
    <property type="entry name" value="LPG_synthase_C"/>
    <property type="match status" value="1"/>
</dbReference>
<keyword evidence="8" id="KW-0012">Acyltransferase</keyword>
<protein>
    <submittedName>
        <fullName evidence="8">Phosphatidylglycerol lysyltransferase</fullName>
        <ecNumber evidence="8">2.3.2.3</ecNumber>
    </submittedName>
</protein>
<organism evidence="8 9">
    <name type="scientific">Clostridium chromiireducens</name>
    <dbReference type="NCBI Taxonomy" id="225345"/>
    <lineage>
        <taxon>Bacteria</taxon>
        <taxon>Bacillati</taxon>
        <taxon>Bacillota</taxon>
        <taxon>Clostridia</taxon>
        <taxon>Eubacteriales</taxon>
        <taxon>Clostridiaceae</taxon>
        <taxon>Clostridium</taxon>
    </lineage>
</organism>
<comment type="subcellular location">
    <subcellularLocation>
        <location evidence="1">Cell membrane</location>
        <topology evidence="1">Multi-pass membrane protein</topology>
    </subcellularLocation>
</comment>
<evidence type="ECO:0000256" key="2">
    <source>
        <dbReference type="ARBA" id="ARBA00022475"/>
    </source>
</evidence>
<dbReference type="EMBL" id="MZGT01000032">
    <property type="protein sequence ID" value="OPJ61236.1"/>
    <property type="molecule type" value="Genomic_DNA"/>
</dbReference>
<feature type="transmembrane region" description="Helical" evidence="6">
    <location>
        <begin position="87"/>
        <end position="106"/>
    </location>
</feature>
<sequence length="522" mass="60008">MKYKKYHIVSFIILMFTLIIKEILDLLNSADNFGKSSSFNYIYILNCFLLGVCFLFLIKGLLQRLRAALVISVFIISLFIISNFFEIVYFEFNVFLLSYILLSLVIQNNWFKAKANPVKLKVGIILSCLLVFINAIVSLTSINIFNHINVLVNLSVLLVIIKLILEPNTFKEAHSYEDKLKVQEMLRKFATNPVSAIILEDDKQYFFPEFCEGVIGYTVINNIAIVAGEPICSDKDMNNILLEFKSFCSDNSLSICFCQVSEKYINVLKNADFIVQEYGKEAIIHLDTYTISGSKTSKIRWANNKMDKLGIKVTEYKPLIERNQKIEEQIVNVSNEWLTMKKSSELSFMLGTISLDKPFDRRYFIASNPEGELLGFIVCFPYESHKGYFIDITRRSKDAPLGIMEKLTIEICKVLKEDEVKEVSLGLAPLADIQSSHSIEGITVYKFFKFMYKYMNSFYGFKALYDYKKKYNPSVWESKFIAFSAEASILSIGYAMIKAKHPQGIRRLLFERLLAVLKPNSN</sequence>
<evidence type="ECO:0000256" key="6">
    <source>
        <dbReference type="SAM" id="Phobius"/>
    </source>
</evidence>
<evidence type="ECO:0000256" key="5">
    <source>
        <dbReference type="ARBA" id="ARBA00023136"/>
    </source>
</evidence>
<dbReference type="Proteomes" id="UP000191056">
    <property type="component" value="Unassembled WGS sequence"/>
</dbReference>
<dbReference type="GO" id="GO:0055091">
    <property type="term" value="P:phospholipid homeostasis"/>
    <property type="evidence" value="ECO:0007669"/>
    <property type="project" value="TreeGrafter"/>
</dbReference>
<keyword evidence="3 6" id="KW-0812">Transmembrane</keyword>
<dbReference type="STRING" id="225345.CLCHR_25610"/>
<accession>A0A1V4IMV6</accession>
<comment type="caution">
    <text evidence="8">The sequence shown here is derived from an EMBL/GenBank/DDBJ whole genome shotgun (WGS) entry which is preliminary data.</text>
</comment>
<evidence type="ECO:0000256" key="1">
    <source>
        <dbReference type="ARBA" id="ARBA00004651"/>
    </source>
</evidence>
<dbReference type="RefSeq" id="WP_079440179.1">
    <property type="nucleotide sequence ID" value="NZ_MZGT01000032.1"/>
</dbReference>
<dbReference type="PANTHER" id="PTHR34697">
    <property type="entry name" value="PHOSPHATIDYLGLYCEROL LYSYLTRANSFERASE"/>
    <property type="match status" value="1"/>
</dbReference>
<keyword evidence="9" id="KW-1185">Reference proteome</keyword>
<dbReference type="InterPro" id="IPR024320">
    <property type="entry name" value="LPG_synthase_C"/>
</dbReference>
<feature type="domain" description="Phosphatidylglycerol lysyltransferase C-terminal" evidence="7">
    <location>
        <begin position="191"/>
        <end position="483"/>
    </location>
</feature>
<evidence type="ECO:0000259" key="7">
    <source>
        <dbReference type="Pfam" id="PF09924"/>
    </source>
</evidence>